<dbReference type="InterPro" id="IPR001969">
    <property type="entry name" value="Aspartic_peptidase_AS"/>
</dbReference>
<sequence>TGSAGVDVATAVETTLTDSQVRCVPTSMRGPLGRGVSALLLGRTSATRKGLFVLPRVIDADFTGVISLMVWTPNPPVIVPAGAKIGQLVPFKATVPFAKDTVRGASGFGSTGAAEVFLAMETGKKKPMGCVTLKEPGGQSHEINMLVDTGAEVTIIS</sequence>
<dbReference type="PANTHER" id="PTHR19422:SF123">
    <property type="entry name" value="RT1 CLASS I, LOCUS CE15"/>
    <property type="match status" value="1"/>
</dbReference>
<reference evidence="5 6" key="1">
    <citation type="submission" date="2019-09" db="EMBL/GenBank/DDBJ databases">
        <title>Bird 10,000 Genomes (B10K) Project - Family phase.</title>
        <authorList>
            <person name="Zhang G."/>
        </authorList>
    </citation>
    <scope>NUCLEOTIDE SEQUENCE [LARGE SCALE GENOMIC DNA]</scope>
    <source>
        <strain evidence="5">B10K-MSB-01</strain>
    </source>
</reference>
<dbReference type="InterPro" id="IPR051592">
    <property type="entry name" value="HERV-K_Pro_peptidase_A2"/>
</dbReference>
<dbReference type="InterPro" id="IPR036157">
    <property type="entry name" value="dUTPase-like_sf"/>
</dbReference>
<evidence type="ECO:0000313" key="6">
    <source>
        <dbReference type="Proteomes" id="UP000531559"/>
    </source>
</evidence>
<dbReference type="PANTHER" id="PTHR19422">
    <property type="entry name" value="GAG RETROVIRAL POLYPROTEIN"/>
    <property type="match status" value="1"/>
</dbReference>
<dbReference type="SUPFAM" id="SSF51283">
    <property type="entry name" value="dUTPase-like"/>
    <property type="match status" value="1"/>
</dbReference>
<dbReference type="GO" id="GO:0006508">
    <property type="term" value="P:proteolysis"/>
    <property type="evidence" value="ECO:0007669"/>
    <property type="project" value="UniProtKB-KW"/>
</dbReference>
<feature type="non-terminal residue" evidence="5">
    <location>
        <position position="157"/>
    </location>
</feature>
<protein>
    <submittedName>
        <fullName evidence="5">POK9 protein</fullName>
    </submittedName>
</protein>
<proteinExistence type="predicted"/>
<keyword evidence="6" id="KW-1185">Reference proteome</keyword>
<feature type="domain" description="Peptidase A2" evidence="4">
    <location>
        <begin position="143"/>
        <end position="157"/>
    </location>
</feature>
<evidence type="ECO:0000259" key="4">
    <source>
        <dbReference type="PROSITE" id="PS50175"/>
    </source>
</evidence>
<name>A0A7K7WGB9_9AVES</name>
<comment type="caution">
    <text evidence="5">The sequence shown here is derived from an EMBL/GenBank/DDBJ whole genome shotgun (WGS) entry which is preliminary data.</text>
</comment>
<evidence type="ECO:0000256" key="1">
    <source>
        <dbReference type="ARBA" id="ARBA00022670"/>
    </source>
</evidence>
<feature type="non-terminal residue" evidence="5">
    <location>
        <position position="1"/>
    </location>
</feature>
<dbReference type="GO" id="GO:0004190">
    <property type="term" value="F:aspartic-type endopeptidase activity"/>
    <property type="evidence" value="ECO:0007669"/>
    <property type="project" value="UniProtKB-KW"/>
</dbReference>
<dbReference type="EMBL" id="VZSV01000135">
    <property type="protein sequence ID" value="NXA52323.1"/>
    <property type="molecule type" value="Genomic_DNA"/>
</dbReference>
<evidence type="ECO:0000256" key="3">
    <source>
        <dbReference type="ARBA" id="ARBA00022801"/>
    </source>
</evidence>
<keyword evidence="2" id="KW-0064">Aspartyl protease</keyword>
<keyword evidence="3" id="KW-0378">Hydrolase</keyword>
<dbReference type="OrthoDB" id="9900537at2759"/>
<dbReference type="PROSITE" id="PS00141">
    <property type="entry name" value="ASP_PROTEASE"/>
    <property type="match status" value="1"/>
</dbReference>
<dbReference type="Pfam" id="PF00692">
    <property type="entry name" value="dUTPase"/>
    <property type="match status" value="1"/>
</dbReference>
<dbReference type="InterPro" id="IPR001995">
    <property type="entry name" value="Peptidase_A2_cat"/>
</dbReference>
<dbReference type="AlphaFoldDB" id="A0A7K7WGB9"/>
<keyword evidence="1" id="KW-0645">Protease</keyword>
<organism evidence="5 6">
    <name type="scientific">Nothocercus julius</name>
    <dbReference type="NCBI Taxonomy" id="2585813"/>
    <lineage>
        <taxon>Eukaryota</taxon>
        <taxon>Metazoa</taxon>
        <taxon>Chordata</taxon>
        <taxon>Craniata</taxon>
        <taxon>Vertebrata</taxon>
        <taxon>Euteleostomi</taxon>
        <taxon>Archelosauria</taxon>
        <taxon>Archosauria</taxon>
        <taxon>Dinosauria</taxon>
        <taxon>Saurischia</taxon>
        <taxon>Theropoda</taxon>
        <taxon>Coelurosauria</taxon>
        <taxon>Aves</taxon>
        <taxon>Palaeognathae</taxon>
        <taxon>Tinamiformes</taxon>
        <taxon>Tinamidae</taxon>
        <taxon>Nothocercus</taxon>
    </lineage>
</organism>
<dbReference type="InterPro" id="IPR033704">
    <property type="entry name" value="dUTPase_trimeric"/>
</dbReference>
<dbReference type="CDD" id="cd07557">
    <property type="entry name" value="trimeric_dUTPase"/>
    <property type="match status" value="1"/>
</dbReference>
<dbReference type="Proteomes" id="UP000531559">
    <property type="component" value="Unassembled WGS sequence"/>
</dbReference>
<accession>A0A7K7WGB9</accession>
<dbReference type="Gene3D" id="2.70.40.10">
    <property type="match status" value="1"/>
</dbReference>
<evidence type="ECO:0000313" key="5">
    <source>
        <dbReference type="EMBL" id="NXA52323.1"/>
    </source>
</evidence>
<evidence type="ECO:0000256" key="2">
    <source>
        <dbReference type="ARBA" id="ARBA00022750"/>
    </source>
</evidence>
<dbReference type="InterPro" id="IPR029054">
    <property type="entry name" value="dUTPase-like"/>
</dbReference>
<dbReference type="PROSITE" id="PS50175">
    <property type="entry name" value="ASP_PROT_RETROV"/>
    <property type="match status" value="1"/>
</dbReference>
<gene>
    <name evidence="5" type="primary">Ervk9_0</name>
    <name evidence="5" type="ORF">NOTJUL_R06292</name>
</gene>